<evidence type="ECO:0000256" key="5">
    <source>
        <dbReference type="ARBA" id="ARBA00023136"/>
    </source>
</evidence>
<keyword evidence="9" id="KW-1185">Reference proteome</keyword>
<dbReference type="SUPFAM" id="SSF103473">
    <property type="entry name" value="MFS general substrate transporter"/>
    <property type="match status" value="1"/>
</dbReference>
<dbReference type="GO" id="GO:0016020">
    <property type="term" value="C:membrane"/>
    <property type="evidence" value="ECO:0007669"/>
    <property type="project" value="UniProtKB-SubCell"/>
</dbReference>
<comment type="subcellular location">
    <subcellularLocation>
        <location evidence="1">Membrane</location>
        <topology evidence="1">Multi-pass membrane protein</topology>
    </subcellularLocation>
</comment>
<feature type="region of interest" description="Disordered" evidence="6">
    <location>
        <begin position="259"/>
        <end position="321"/>
    </location>
</feature>
<dbReference type="OrthoDB" id="2985014at2759"/>
<evidence type="ECO:0000313" key="9">
    <source>
        <dbReference type="Proteomes" id="UP000313359"/>
    </source>
</evidence>
<evidence type="ECO:0000256" key="7">
    <source>
        <dbReference type="SAM" id="Phobius"/>
    </source>
</evidence>
<keyword evidence="4 7" id="KW-1133">Transmembrane helix</keyword>
<evidence type="ECO:0000256" key="6">
    <source>
        <dbReference type="SAM" id="MobiDB-lite"/>
    </source>
</evidence>
<dbReference type="PANTHER" id="PTHR43791:SF36">
    <property type="entry name" value="TRANSPORTER, PUTATIVE (AFU_ORTHOLOGUE AFUA_6G08340)-RELATED"/>
    <property type="match status" value="1"/>
</dbReference>
<proteinExistence type="predicted"/>
<feature type="transmembrane region" description="Helical" evidence="7">
    <location>
        <begin position="16"/>
        <end position="37"/>
    </location>
</feature>
<dbReference type="STRING" id="1328759.A0A5C2RWP1"/>
<feature type="transmembrane region" description="Helical" evidence="7">
    <location>
        <begin position="49"/>
        <end position="67"/>
    </location>
</feature>
<name>A0A5C2RWP1_9APHY</name>
<dbReference type="Proteomes" id="UP000313359">
    <property type="component" value="Unassembled WGS sequence"/>
</dbReference>
<feature type="transmembrane region" description="Helical" evidence="7">
    <location>
        <begin position="110"/>
        <end position="132"/>
    </location>
</feature>
<feature type="transmembrane region" description="Helical" evidence="7">
    <location>
        <begin position="79"/>
        <end position="98"/>
    </location>
</feature>
<evidence type="ECO:0000256" key="2">
    <source>
        <dbReference type="ARBA" id="ARBA00022448"/>
    </source>
</evidence>
<feature type="compositionally biased region" description="Acidic residues" evidence="6">
    <location>
        <begin position="260"/>
        <end position="270"/>
    </location>
</feature>
<dbReference type="AlphaFoldDB" id="A0A5C2RWP1"/>
<evidence type="ECO:0000256" key="1">
    <source>
        <dbReference type="ARBA" id="ARBA00004141"/>
    </source>
</evidence>
<sequence>MTVWQGFKAIVNDVHAWLPMIVYASFNVGVATISYFLSTLGFTPLASQGLAVVPYAAGWFMVVFQALHSDRTRDRGYHIILSTAISCMGYIVLAALATRGNSANTIGGRYFALFLVVGGNYSLFPLVMSWAANGHADVEARRRDDVHRVDHELRVDIYFDAEDNFQKGHSIAAGCLFASFLAAFLLRARLACTNRRNTEIVRAMSESERDETLHSCTFFDYPPVPPSHHPSDTTHIEISMRLRRLLGLVNDDERAFTDEYASEDGEEGEATLERRNRSSFTSDDDDSTSEADKSQPEDDASTSSTLDDAPTSNGDGSMSEDANLVPGSTWVVELFRVVHVGTASYCYTSPFWRGADLSRITSPEKLQWCYLWPSDTYPTDVTFLIDRNSREYRLYQSALHVLRREFPQPFPDDAHYGTVLKEQTGYVSPMKKHESWGVLVNLLGDRYCMHLPTEDITAEIRETLSMSSTLDFIVSGLFHMFSLTRHYLEAWEAWDAEDALNRRWAQMENLSCTYGFPPDIPWFGAPHDGYPLASTISSYVRYRRCGSAYGHGLKEDFALWLSAQTFGVLEIITGIHIPEASLLVHTGGSQVLSGTRLLWFMCLSTHKSAVNPDHAVVEHATGNMAKALRQALMALVEEGTSMSSLILRSLADIVHQPVIG</sequence>
<reference evidence="8" key="1">
    <citation type="journal article" date="2018" name="Genome Biol. Evol.">
        <title>Genomics and development of Lentinus tigrinus, a white-rot wood-decaying mushroom with dimorphic fruiting bodies.</title>
        <authorList>
            <person name="Wu B."/>
            <person name="Xu Z."/>
            <person name="Knudson A."/>
            <person name="Carlson A."/>
            <person name="Chen N."/>
            <person name="Kovaka S."/>
            <person name="LaButti K."/>
            <person name="Lipzen A."/>
            <person name="Pennachio C."/>
            <person name="Riley R."/>
            <person name="Schakwitz W."/>
            <person name="Umezawa K."/>
            <person name="Ohm R.A."/>
            <person name="Grigoriev I.V."/>
            <person name="Nagy L.G."/>
            <person name="Gibbons J."/>
            <person name="Hibbett D."/>
        </authorList>
    </citation>
    <scope>NUCLEOTIDE SEQUENCE [LARGE SCALE GENOMIC DNA]</scope>
    <source>
        <strain evidence="8">ALCF2SS1-6</strain>
    </source>
</reference>
<evidence type="ECO:0000256" key="3">
    <source>
        <dbReference type="ARBA" id="ARBA00022692"/>
    </source>
</evidence>
<gene>
    <name evidence="8" type="ORF">L227DRAFT_615888</name>
</gene>
<dbReference type="PANTHER" id="PTHR43791">
    <property type="entry name" value="PERMEASE-RELATED"/>
    <property type="match status" value="1"/>
</dbReference>
<feature type="compositionally biased region" description="Low complexity" evidence="6">
    <location>
        <begin position="301"/>
        <end position="312"/>
    </location>
</feature>
<organism evidence="8 9">
    <name type="scientific">Lentinus tigrinus ALCF2SS1-6</name>
    <dbReference type="NCBI Taxonomy" id="1328759"/>
    <lineage>
        <taxon>Eukaryota</taxon>
        <taxon>Fungi</taxon>
        <taxon>Dikarya</taxon>
        <taxon>Basidiomycota</taxon>
        <taxon>Agaricomycotina</taxon>
        <taxon>Agaricomycetes</taxon>
        <taxon>Polyporales</taxon>
        <taxon>Polyporaceae</taxon>
        <taxon>Lentinus</taxon>
    </lineage>
</organism>
<keyword evidence="5 7" id="KW-0472">Membrane</keyword>
<protein>
    <submittedName>
        <fullName evidence="8">Uncharacterized protein</fullName>
    </submittedName>
</protein>
<keyword evidence="3 7" id="KW-0812">Transmembrane</keyword>
<dbReference type="EMBL" id="ML122301">
    <property type="protein sequence ID" value="RPD54876.1"/>
    <property type="molecule type" value="Genomic_DNA"/>
</dbReference>
<accession>A0A5C2RWP1</accession>
<dbReference type="GO" id="GO:0022857">
    <property type="term" value="F:transmembrane transporter activity"/>
    <property type="evidence" value="ECO:0007669"/>
    <property type="project" value="TreeGrafter"/>
</dbReference>
<keyword evidence="2" id="KW-0813">Transport</keyword>
<evidence type="ECO:0000256" key="4">
    <source>
        <dbReference type="ARBA" id="ARBA00022989"/>
    </source>
</evidence>
<evidence type="ECO:0000313" key="8">
    <source>
        <dbReference type="EMBL" id="RPD54876.1"/>
    </source>
</evidence>
<dbReference type="InterPro" id="IPR036259">
    <property type="entry name" value="MFS_trans_sf"/>
</dbReference>